<keyword evidence="6 9" id="KW-0449">Lipoprotein</keyword>
<evidence type="ECO:0000256" key="2">
    <source>
        <dbReference type="ARBA" id="ARBA00008610"/>
    </source>
</evidence>
<feature type="transmembrane region" description="Helical" evidence="7">
    <location>
        <begin position="12"/>
        <end position="32"/>
    </location>
</feature>
<evidence type="ECO:0000313" key="10">
    <source>
        <dbReference type="Proteomes" id="UP000291213"/>
    </source>
</evidence>
<proteinExistence type="inferred from homology"/>
<dbReference type="EMBL" id="BDMD01000141">
    <property type="protein sequence ID" value="GBF09951.1"/>
    <property type="molecule type" value="Genomic_DNA"/>
</dbReference>
<dbReference type="PANTHER" id="PTHR34296">
    <property type="entry name" value="TRANSCRIPTIONAL ACTIVATOR PROTEIN MED"/>
    <property type="match status" value="1"/>
</dbReference>
<feature type="domain" description="ABC transporter substrate-binding protein PnrA-like" evidence="8">
    <location>
        <begin position="80"/>
        <end position="371"/>
    </location>
</feature>
<evidence type="ECO:0000256" key="5">
    <source>
        <dbReference type="ARBA" id="ARBA00023136"/>
    </source>
</evidence>
<organism evidence="9 10">
    <name type="scientific">Aeropyrum pernix</name>
    <dbReference type="NCBI Taxonomy" id="56636"/>
    <lineage>
        <taxon>Archaea</taxon>
        <taxon>Thermoproteota</taxon>
        <taxon>Thermoprotei</taxon>
        <taxon>Desulfurococcales</taxon>
        <taxon>Desulfurococcaceae</taxon>
        <taxon>Aeropyrum</taxon>
    </lineage>
</organism>
<dbReference type="AlphaFoldDB" id="A0A401HBY8"/>
<name>A0A401HBY8_AERPX</name>
<protein>
    <submittedName>
        <fullName evidence="9">Membrane lipoprotein family protein</fullName>
    </submittedName>
</protein>
<evidence type="ECO:0000256" key="4">
    <source>
        <dbReference type="ARBA" id="ARBA00022729"/>
    </source>
</evidence>
<dbReference type="CDD" id="cd19964">
    <property type="entry name" value="PBP1_BMP-like"/>
    <property type="match status" value="1"/>
</dbReference>
<dbReference type="InterPro" id="IPR050957">
    <property type="entry name" value="BMP_lipoprotein"/>
</dbReference>
<reference evidence="9 10" key="1">
    <citation type="submission" date="2017-02" db="EMBL/GenBank/DDBJ databases">
        <title>isolation and characterization of a novel temperate virus Aeropyrum globular virus 1 infecting hyperthermophilic archaeon Aeropyrum.</title>
        <authorList>
            <person name="Yumiya M."/>
            <person name="Yoshida T."/>
            <person name="Sako Y."/>
        </authorList>
    </citation>
    <scope>NUCLEOTIDE SEQUENCE [LARGE SCALE GENOMIC DNA]</scope>
    <source>
        <strain evidence="9 10">YK1-12-2013</strain>
    </source>
</reference>
<evidence type="ECO:0000256" key="6">
    <source>
        <dbReference type="ARBA" id="ARBA00023288"/>
    </source>
</evidence>
<dbReference type="InterPro" id="IPR028082">
    <property type="entry name" value="Peripla_BP_I"/>
</dbReference>
<dbReference type="PANTHER" id="PTHR34296:SF2">
    <property type="entry name" value="ABC TRANSPORTER GUANOSINE-BINDING PROTEIN NUPN"/>
    <property type="match status" value="1"/>
</dbReference>
<gene>
    <name evidence="9" type="ORF">apy_16760</name>
</gene>
<comment type="caution">
    <text evidence="9">The sequence shown here is derived from an EMBL/GenBank/DDBJ whole genome shotgun (WGS) entry which is preliminary data.</text>
</comment>
<evidence type="ECO:0000259" key="8">
    <source>
        <dbReference type="Pfam" id="PF02608"/>
    </source>
</evidence>
<evidence type="ECO:0000313" key="9">
    <source>
        <dbReference type="EMBL" id="GBF09951.1"/>
    </source>
</evidence>
<keyword evidence="4" id="KW-0732">Signal</keyword>
<dbReference type="SUPFAM" id="SSF53822">
    <property type="entry name" value="Periplasmic binding protein-like I"/>
    <property type="match status" value="1"/>
</dbReference>
<evidence type="ECO:0000256" key="3">
    <source>
        <dbReference type="ARBA" id="ARBA00022475"/>
    </source>
</evidence>
<comment type="subcellular location">
    <subcellularLocation>
        <location evidence="1">Cell membrane</location>
        <topology evidence="1">Lipid-anchor</topology>
    </subcellularLocation>
</comment>
<sequence length="448" mass="48388">MRALAIASNSRLLIAIGAVFLLLILAAAAFVITSRGGGEAIGTTTGTTTPPPAAGEKTTTPAIYEATTSEATTEQAKPISVLVLFDVGGRGDLSFNDMAALGADRAAEELGVDVVFQTPQSLAVMESVLDAASRSGEYDLIVLVGFLWQEPLEKVAPRYPEQKYALIDAATRERYDNVASYLFREQEVASLVGIIAADIANNISRATGEEAKAGAVAGMDIPPLWRFHIGYLYGVQYYNQAMGTDVEMVWTYTGRFDDPTLGKTTAEQMLQQGVRVFYGLAGLTHVGMFNAVKEAAARGVIAFSIGQDASQEWYDPQTIIISGLKRIDVAVYTAIKDVVEGRFRGGIVSLGLKEGGLGLSDEEIIRYFAEIAAKTGQLPEGLTPEKVVEIVMSQREKWISNDGWRLVEELKQKIISGEIKFVTPQDHDTYDSIIEELKAGNLEAALES</sequence>
<evidence type="ECO:0000256" key="1">
    <source>
        <dbReference type="ARBA" id="ARBA00004193"/>
    </source>
</evidence>
<keyword evidence="7" id="KW-1133">Transmembrane helix</keyword>
<keyword evidence="3" id="KW-1003">Cell membrane</keyword>
<evidence type="ECO:0000256" key="7">
    <source>
        <dbReference type="SAM" id="Phobius"/>
    </source>
</evidence>
<dbReference type="Pfam" id="PF02608">
    <property type="entry name" value="Bmp"/>
    <property type="match status" value="1"/>
</dbReference>
<dbReference type="GO" id="GO:0005886">
    <property type="term" value="C:plasma membrane"/>
    <property type="evidence" value="ECO:0007669"/>
    <property type="project" value="UniProtKB-SubCell"/>
</dbReference>
<comment type="similarity">
    <text evidence="2">Belongs to the BMP lipoprotein family.</text>
</comment>
<keyword evidence="7" id="KW-0812">Transmembrane</keyword>
<keyword evidence="5 7" id="KW-0472">Membrane</keyword>
<accession>A0A401HBY8</accession>
<dbReference type="Gene3D" id="3.40.50.2300">
    <property type="match status" value="2"/>
</dbReference>
<dbReference type="Proteomes" id="UP000291213">
    <property type="component" value="Unassembled WGS sequence"/>
</dbReference>
<dbReference type="InterPro" id="IPR003760">
    <property type="entry name" value="PnrA-like"/>
</dbReference>